<name>A0A9P0M0Q5_ACAOB</name>
<dbReference type="AlphaFoldDB" id="A0A9P0M0Q5"/>
<dbReference type="OrthoDB" id="10251741at2759"/>
<organism evidence="2 3">
    <name type="scientific">Acanthoscelides obtectus</name>
    <name type="common">Bean weevil</name>
    <name type="synonym">Bruchus obtectus</name>
    <dbReference type="NCBI Taxonomy" id="200917"/>
    <lineage>
        <taxon>Eukaryota</taxon>
        <taxon>Metazoa</taxon>
        <taxon>Ecdysozoa</taxon>
        <taxon>Arthropoda</taxon>
        <taxon>Hexapoda</taxon>
        <taxon>Insecta</taxon>
        <taxon>Pterygota</taxon>
        <taxon>Neoptera</taxon>
        <taxon>Endopterygota</taxon>
        <taxon>Coleoptera</taxon>
        <taxon>Polyphaga</taxon>
        <taxon>Cucujiformia</taxon>
        <taxon>Chrysomeloidea</taxon>
        <taxon>Chrysomelidae</taxon>
        <taxon>Bruchinae</taxon>
        <taxon>Bruchini</taxon>
        <taxon>Acanthoscelides</taxon>
    </lineage>
</organism>
<evidence type="ECO:0000313" key="3">
    <source>
        <dbReference type="Proteomes" id="UP001152888"/>
    </source>
</evidence>
<dbReference type="Proteomes" id="UP001152888">
    <property type="component" value="Unassembled WGS sequence"/>
</dbReference>
<evidence type="ECO:0000313" key="2">
    <source>
        <dbReference type="EMBL" id="CAH2006908.1"/>
    </source>
</evidence>
<evidence type="ECO:0000256" key="1">
    <source>
        <dbReference type="SAM" id="MobiDB-lite"/>
    </source>
</evidence>
<sequence>MGKSIAIKLRRLPREIRLLVYSKKLTNDILFQTELGKVNEHTRITSEPNQLQPTPINNSNTLFLPPPNCDPIWTQSTPTNQPTTINNSNTAAVYYGSYNPLQ</sequence>
<gene>
    <name evidence="2" type="ORF">ACAOBT_LOCUS29371</name>
</gene>
<reference evidence="2" key="1">
    <citation type="submission" date="2022-03" db="EMBL/GenBank/DDBJ databases">
        <authorList>
            <person name="Sayadi A."/>
        </authorList>
    </citation>
    <scope>NUCLEOTIDE SEQUENCE</scope>
</reference>
<keyword evidence="3" id="KW-1185">Reference proteome</keyword>
<protein>
    <submittedName>
        <fullName evidence="2">Uncharacterized protein</fullName>
    </submittedName>
</protein>
<comment type="caution">
    <text evidence="2">The sequence shown here is derived from an EMBL/GenBank/DDBJ whole genome shotgun (WGS) entry which is preliminary data.</text>
</comment>
<dbReference type="EMBL" id="CAKOFQ010007715">
    <property type="protein sequence ID" value="CAH2006908.1"/>
    <property type="molecule type" value="Genomic_DNA"/>
</dbReference>
<feature type="compositionally biased region" description="Polar residues" evidence="1">
    <location>
        <begin position="45"/>
        <end position="61"/>
    </location>
</feature>
<feature type="region of interest" description="Disordered" evidence="1">
    <location>
        <begin position="41"/>
        <end position="61"/>
    </location>
</feature>
<accession>A0A9P0M0Q5</accession>
<proteinExistence type="predicted"/>